<keyword evidence="10" id="KW-0813">Transport</keyword>
<dbReference type="Pfam" id="PF00361">
    <property type="entry name" value="Proton_antipo_M"/>
    <property type="match status" value="1"/>
</dbReference>
<dbReference type="EC" id="7.1.1.2" evidence="3 10"/>
<dbReference type="GO" id="GO:0008137">
    <property type="term" value="F:NADH dehydrogenase (ubiquinone) activity"/>
    <property type="evidence" value="ECO:0007669"/>
    <property type="project" value="UniProtKB-UniRule"/>
</dbReference>
<dbReference type="InterPro" id="IPR001750">
    <property type="entry name" value="ND/Mrp_TM"/>
</dbReference>
<keyword evidence="10" id="KW-0249">Electron transport</keyword>
<feature type="domain" description="NADH:quinone oxidoreductase/Mrp antiporter transmembrane" evidence="11">
    <location>
        <begin position="85"/>
        <end position="350"/>
    </location>
</feature>
<evidence type="ECO:0000256" key="7">
    <source>
        <dbReference type="ARBA" id="ARBA00022989"/>
    </source>
</evidence>
<proteinExistence type="inferred from homology"/>
<evidence type="ECO:0000256" key="1">
    <source>
        <dbReference type="ARBA" id="ARBA00004651"/>
    </source>
</evidence>
<geneLocation type="mitochondrion" evidence="12"/>
<dbReference type="GO" id="GO:0031966">
    <property type="term" value="C:mitochondrial membrane"/>
    <property type="evidence" value="ECO:0007669"/>
    <property type="project" value="UniProtKB-SubCell"/>
</dbReference>
<keyword evidence="8 10" id="KW-0472">Membrane</keyword>
<feature type="transmembrane region" description="Helical" evidence="10">
    <location>
        <begin position="70"/>
        <end position="94"/>
    </location>
</feature>
<comment type="catalytic activity">
    <reaction evidence="9 10">
        <text>a ubiquinone + NADH + 5 H(+)(in) = a ubiquinol + NAD(+) + 4 H(+)(out)</text>
        <dbReference type="Rhea" id="RHEA:29091"/>
        <dbReference type="Rhea" id="RHEA-COMP:9565"/>
        <dbReference type="Rhea" id="RHEA-COMP:9566"/>
        <dbReference type="ChEBI" id="CHEBI:15378"/>
        <dbReference type="ChEBI" id="CHEBI:16389"/>
        <dbReference type="ChEBI" id="CHEBI:17976"/>
        <dbReference type="ChEBI" id="CHEBI:57540"/>
        <dbReference type="ChEBI" id="CHEBI:57945"/>
        <dbReference type="EC" id="7.1.1.2"/>
    </reaction>
</comment>
<evidence type="ECO:0000256" key="4">
    <source>
        <dbReference type="ARBA" id="ARBA00021006"/>
    </source>
</evidence>
<feature type="transmembrane region" description="Helical" evidence="10">
    <location>
        <begin position="243"/>
        <end position="261"/>
    </location>
</feature>
<comment type="subcellular location">
    <subcellularLocation>
        <location evidence="1">Cell membrane</location>
        <topology evidence="1">Multi-pass membrane protein</topology>
    </subcellularLocation>
    <subcellularLocation>
        <location evidence="10">Mitochondrion membrane</location>
        <topology evidence="10">Multi-pass membrane protein</topology>
    </subcellularLocation>
</comment>
<protein>
    <recommendedName>
        <fullName evidence="4 10">NADH-ubiquinone oxidoreductase chain 4</fullName>
        <ecNumber evidence="3 10">7.1.1.2</ecNumber>
    </recommendedName>
</protein>
<comment type="similarity">
    <text evidence="2 10">Belongs to the complex I subunit 4 family.</text>
</comment>
<gene>
    <name evidence="12" type="primary">nad4</name>
</gene>
<keyword evidence="10" id="KW-0679">Respiratory chain</keyword>
<organism evidence="12">
    <name type="scientific">Capsala katsuwoni</name>
    <dbReference type="NCBI Taxonomy" id="2904576"/>
    <lineage>
        <taxon>Eukaryota</taxon>
        <taxon>Metazoa</taxon>
        <taxon>Spiralia</taxon>
        <taxon>Lophotrochozoa</taxon>
        <taxon>Platyhelminthes</taxon>
        <taxon>Monogenea</taxon>
        <taxon>Monopisthocotylea</taxon>
        <taxon>Capsalidea</taxon>
        <taxon>Capsalidae</taxon>
        <taxon>Capsala</taxon>
    </lineage>
</organism>
<evidence type="ECO:0000313" key="12">
    <source>
        <dbReference type="EMBL" id="UOK11873.1"/>
    </source>
</evidence>
<comment type="function">
    <text evidence="10">Core subunit of the mitochondrial membrane respiratory chain NADH dehydrogenase (Complex I) which catalyzes electron transfer from NADH through the respiratory chain, using ubiquinone as an electron acceptor. Essential for the catalytic activity and assembly of complex I.</text>
</comment>
<evidence type="ECO:0000256" key="5">
    <source>
        <dbReference type="ARBA" id="ARBA00022475"/>
    </source>
</evidence>
<keyword evidence="10" id="KW-0830">Ubiquinone</keyword>
<evidence type="ECO:0000256" key="2">
    <source>
        <dbReference type="ARBA" id="ARBA00009025"/>
    </source>
</evidence>
<feature type="transmembrane region" description="Helical" evidence="10">
    <location>
        <begin position="151"/>
        <end position="170"/>
    </location>
</feature>
<dbReference type="GO" id="GO:0005886">
    <property type="term" value="C:plasma membrane"/>
    <property type="evidence" value="ECO:0007669"/>
    <property type="project" value="UniProtKB-SubCell"/>
</dbReference>
<accession>A0A8T9JD24</accession>
<feature type="transmembrane region" description="Helical" evidence="10">
    <location>
        <begin position="39"/>
        <end position="58"/>
    </location>
</feature>
<feature type="transmembrane region" description="Helical" evidence="10">
    <location>
        <begin position="7"/>
        <end position="27"/>
    </location>
</feature>
<evidence type="ECO:0000256" key="8">
    <source>
        <dbReference type="ARBA" id="ARBA00023136"/>
    </source>
</evidence>
<keyword evidence="6 10" id="KW-0812">Transmembrane</keyword>
<feature type="transmembrane region" description="Helical" evidence="10">
    <location>
        <begin position="114"/>
        <end position="139"/>
    </location>
</feature>
<feature type="transmembrane region" description="Helical" evidence="10">
    <location>
        <begin position="217"/>
        <end position="237"/>
    </location>
</feature>
<reference evidence="12" key="1">
    <citation type="submission" date="2021-12" db="EMBL/GenBank/DDBJ databases">
        <authorList>
            <person name="Yang C."/>
        </authorList>
    </citation>
    <scope>NUCLEOTIDE SEQUENCE</scope>
</reference>
<dbReference type="GO" id="GO:0042773">
    <property type="term" value="P:ATP synthesis coupled electron transport"/>
    <property type="evidence" value="ECO:0007669"/>
    <property type="project" value="InterPro"/>
</dbReference>
<name>A0A8T9JD24_9PLAT</name>
<sequence>MKTNTYNFLVLSGSTLCWLLFISIYFLQDYFFCNDYWCVNPFTVFLSFIPVIFFSIFVNSYPGSKVSQLMLFLSMFCSVVCFNLNNTLLFWIFYELSILPLLLLLYIDSPYSERFLAIWYLLGYVMVTSLPMLWVLIYLSLLNNSFTISSFNIELGGLGVLLFLLFITKIPLPPFHSWLPVVHAEANSHVSIMLSGYIMKLGLIGVYRFNCFLFEDIYIYIILSFLFSIFFFFNSFLELDSKRWLAFLSLSHILISLVGLYCSPWWGIGVSSFYCLGHGISAGLLFYLFLYLYNGCGSRNWLVLGDLNSSSLILRVLSIVSLVTLASFPPSIQFLSEVTILINSFYWLGFVLPYSIYLFIGGLVPVLLISYFISRNSNLGNVFIYYFSFILQLVLCLSCFLWGILL</sequence>
<feature type="transmembrane region" description="Helical" evidence="10">
    <location>
        <begin position="344"/>
        <end position="371"/>
    </location>
</feature>
<dbReference type="AlphaFoldDB" id="A0A8T9JD24"/>
<keyword evidence="10 12" id="KW-0496">Mitochondrion</keyword>
<evidence type="ECO:0000256" key="6">
    <source>
        <dbReference type="ARBA" id="ARBA00022692"/>
    </source>
</evidence>
<evidence type="ECO:0000259" key="11">
    <source>
        <dbReference type="Pfam" id="PF00361"/>
    </source>
</evidence>
<dbReference type="PRINTS" id="PR01437">
    <property type="entry name" value="NUOXDRDTASE4"/>
</dbReference>
<evidence type="ECO:0000256" key="3">
    <source>
        <dbReference type="ARBA" id="ARBA00012944"/>
    </source>
</evidence>
<dbReference type="InterPro" id="IPR003918">
    <property type="entry name" value="NADH_UbQ_OxRdtase"/>
</dbReference>
<dbReference type="InterPro" id="IPR050586">
    <property type="entry name" value="CPA3_Na-H_Antiporter_D"/>
</dbReference>
<dbReference type="EMBL" id="OL884727">
    <property type="protein sequence ID" value="UOK11873.1"/>
    <property type="molecule type" value="Genomic_DNA"/>
</dbReference>
<dbReference type="PANTHER" id="PTHR42703:SF1">
    <property type="entry name" value="NA(+)_H(+) ANTIPORTER SUBUNIT D1"/>
    <property type="match status" value="1"/>
</dbReference>
<keyword evidence="5" id="KW-1003">Cell membrane</keyword>
<evidence type="ECO:0000256" key="9">
    <source>
        <dbReference type="ARBA" id="ARBA00049551"/>
    </source>
</evidence>
<feature type="transmembrane region" description="Helical" evidence="10">
    <location>
        <begin position="312"/>
        <end position="332"/>
    </location>
</feature>
<keyword evidence="10" id="KW-0520">NAD</keyword>
<feature type="transmembrane region" description="Helical" evidence="10">
    <location>
        <begin position="273"/>
        <end position="292"/>
    </location>
</feature>
<evidence type="ECO:0000256" key="10">
    <source>
        <dbReference type="RuleBase" id="RU003297"/>
    </source>
</evidence>
<feature type="transmembrane region" description="Helical" evidence="10">
    <location>
        <begin position="383"/>
        <end position="405"/>
    </location>
</feature>
<dbReference type="PANTHER" id="PTHR42703">
    <property type="entry name" value="NADH DEHYDROGENASE"/>
    <property type="match status" value="1"/>
</dbReference>
<keyword evidence="7 10" id="KW-1133">Transmembrane helix</keyword>